<dbReference type="PANTHER" id="PTHR12714">
    <property type="entry name" value="PROTEIN-S ISOPRENYLCYSTEINE O-METHYLTRANSFERASE"/>
    <property type="match status" value="1"/>
</dbReference>
<feature type="transmembrane region" description="Helical" evidence="10">
    <location>
        <begin position="159"/>
        <end position="178"/>
    </location>
</feature>
<dbReference type="KEGG" id="fcy:FRACYDRAFT_161670"/>
<keyword evidence="9 10" id="KW-0472">Membrane</keyword>
<feature type="non-terminal residue" evidence="11">
    <location>
        <position position="211"/>
    </location>
</feature>
<comment type="similarity">
    <text evidence="2 10">Belongs to the class VI-like SAM-binding methyltransferase superfamily. Isoprenylcysteine carboxyl methyltransferase family.</text>
</comment>
<organism evidence="11 12">
    <name type="scientific">Fragilariopsis cylindrus CCMP1102</name>
    <dbReference type="NCBI Taxonomy" id="635003"/>
    <lineage>
        <taxon>Eukaryota</taxon>
        <taxon>Sar</taxon>
        <taxon>Stramenopiles</taxon>
        <taxon>Ochrophyta</taxon>
        <taxon>Bacillariophyta</taxon>
        <taxon>Bacillariophyceae</taxon>
        <taxon>Bacillariophycidae</taxon>
        <taxon>Bacillariales</taxon>
        <taxon>Bacillariaceae</taxon>
        <taxon>Fragilariopsis</taxon>
    </lineage>
</organism>
<accession>A0A1E7FSQ4</accession>
<proteinExistence type="inferred from homology"/>
<keyword evidence="10" id="KW-0256">Endoplasmic reticulum</keyword>
<keyword evidence="5" id="KW-0808">Transferase</keyword>
<dbReference type="PANTHER" id="PTHR12714:SF9">
    <property type="entry name" value="PROTEIN-S-ISOPRENYLCYSTEINE O-METHYLTRANSFERASE"/>
    <property type="match status" value="1"/>
</dbReference>
<dbReference type="Gene3D" id="1.20.120.1630">
    <property type="match status" value="1"/>
</dbReference>
<evidence type="ECO:0000256" key="4">
    <source>
        <dbReference type="ARBA" id="ARBA00022603"/>
    </source>
</evidence>
<feature type="non-terminal residue" evidence="11">
    <location>
        <position position="1"/>
    </location>
</feature>
<name>A0A1E7FSQ4_9STRA</name>
<comment type="subcellular location">
    <subcellularLocation>
        <location evidence="10">Endoplasmic reticulum membrane</location>
        <topology evidence="10">Multi-pass membrane protein</topology>
    </subcellularLocation>
    <subcellularLocation>
        <location evidence="1">Membrane</location>
        <topology evidence="1">Multi-pass membrane protein</topology>
    </subcellularLocation>
</comment>
<evidence type="ECO:0000256" key="5">
    <source>
        <dbReference type="ARBA" id="ARBA00022679"/>
    </source>
</evidence>
<dbReference type="Pfam" id="PF04140">
    <property type="entry name" value="ICMT"/>
    <property type="match status" value="1"/>
</dbReference>
<evidence type="ECO:0000256" key="8">
    <source>
        <dbReference type="ARBA" id="ARBA00022989"/>
    </source>
</evidence>
<dbReference type="EC" id="2.1.1.100" evidence="3 10"/>
<dbReference type="GO" id="GO:0004671">
    <property type="term" value="F:protein C-terminal S-isoprenylcysteine carboxyl O-methyltransferase activity"/>
    <property type="evidence" value="ECO:0007669"/>
    <property type="project" value="UniProtKB-EC"/>
</dbReference>
<sequence>VLAMTLGTWCFYITAMCTFHLLEFYVTAFFNPTVVSSDSFLVNHSKAYTVAAIIASTEFWFRFWFFSDTSRTMTLTPTITTTTTTTNYLWISITVLGIVMVIVSQIIRSWAMMKCGESFNHYIQTQKKDNHILVTNGIYAWLRHPSYFGFYYWSVGTQLVLHNPISCVLFALAGWKFFSQRIPYEERSLIRLFGDEYYDYVMRSYVGIPFI</sequence>
<dbReference type="GO" id="GO:0005789">
    <property type="term" value="C:endoplasmic reticulum membrane"/>
    <property type="evidence" value="ECO:0007669"/>
    <property type="project" value="UniProtKB-SubCell"/>
</dbReference>
<dbReference type="InterPro" id="IPR007269">
    <property type="entry name" value="ICMT_MeTrfase"/>
</dbReference>
<keyword evidence="8 10" id="KW-1133">Transmembrane helix</keyword>
<dbReference type="InterPro" id="IPR025770">
    <property type="entry name" value="PPMT_MeTrfase"/>
</dbReference>
<evidence type="ECO:0000256" key="10">
    <source>
        <dbReference type="RuleBase" id="RU362022"/>
    </source>
</evidence>
<dbReference type="AlphaFoldDB" id="A0A1E7FSQ4"/>
<evidence type="ECO:0000313" key="12">
    <source>
        <dbReference type="Proteomes" id="UP000095751"/>
    </source>
</evidence>
<dbReference type="GO" id="GO:0032259">
    <property type="term" value="P:methylation"/>
    <property type="evidence" value="ECO:0007669"/>
    <property type="project" value="UniProtKB-KW"/>
</dbReference>
<evidence type="ECO:0000256" key="2">
    <source>
        <dbReference type="ARBA" id="ARBA00009140"/>
    </source>
</evidence>
<evidence type="ECO:0000256" key="7">
    <source>
        <dbReference type="ARBA" id="ARBA00022692"/>
    </source>
</evidence>
<dbReference type="InParanoid" id="A0A1E7FSQ4"/>
<keyword evidence="12" id="KW-1185">Reference proteome</keyword>
<keyword evidence="4 10" id="KW-0489">Methyltransferase</keyword>
<dbReference type="Proteomes" id="UP000095751">
    <property type="component" value="Unassembled WGS sequence"/>
</dbReference>
<evidence type="ECO:0000256" key="1">
    <source>
        <dbReference type="ARBA" id="ARBA00004141"/>
    </source>
</evidence>
<dbReference type="OrthoDB" id="422086at2759"/>
<gene>
    <name evidence="11" type="ORF">FRACYDRAFT_161670</name>
</gene>
<evidence type="ECO:0000256" key="6">
    <source>
        <dbReference type="ARBA" id="ARBA00022691"/>
    </source>
</evidence>
<keyword evidence="7 10" id="KW-0812">Transmembrane</keyword>
<reference evidence="11 12" key="1">
    <citation type="submission" date="2016-09" db="EMBL/GenBank/DDBJ databases">
        <title>Extensive genetic diversity and differential bi-allelic expression allows diatom success in the polar Southern Ocean.</title>
        <authorList>
            <consortium name="DOE Joint Genome Institute"/>
            <person name="Mock T."/>
            <person name="Otillar R.P."/>
            <person name="Strauss J."/>
            <person name="Dupont C."/>
            <person name="Frickenhaus S."/>
            <person name="Maumus F."/>
            <person name="Mcmullan M."/>
            <person name="Sanges R."/>
            <person name="Schmutz J."/>
            <person name="Toseland A."/>
            <person name="Valas R."/>
            <person name="Veluchamy A."/>
            <person name="Ward B.J."/>
            <person name="Allen A."/>
            <person name="Barry K."/>
            <person name="Falciatore A."/>
            <person name="Ferrante M."/>
            <person name="Fortunato A.E."/>
            <person name="Gloeckner G."/>
            <person name="Gruber A."/>
            <person name="Hipkin R."/>
            <person name="Janech M."/>
            <person name="Kroth P."/>
            <person name="Leese F."/>
            <person name="Lindquist E."/>
            <person name="Lyon B.R."/>
            <person name="Martin J."/>
            <person name="Mayer C."/>
            <person name="Parker M."/>
            <person name="Quesneville H."/>
            <person name="Raymond J."/>
            <person name="Uhlig C."/>
            <person name="Valentin K.U."/>
            <person name="Worden A.Z."/>
            <person name="Armbrust E.V."/>
            <person name="Bowler C."/>
            <person name="Green B."/>
            <person name="Moulton V."/>
            <person name="Van Oosterhout C."/>
            <person name="Grigoriev I."/>
        </authorList>
    </citation>
    <scope>NUCLEOTIDE SEQUENCE [LARGE SCALE GENOMIC DNA]</scope>
    <source>
        <strain evidence="11 12">CCMP1102</strain>
    </source>
</reference>
<evidence type="ECO:0000256" key="3">
    <source>
        <dbReference type="ARBA" id="ARBA00012151"/>
    </source>
</evidence>
<protein>
    <recommendedName>
        <fullName evidence="3 10">Protein-S-isoprenylcysteine O-methyltransferase</fullName>
        <ecNumber evidence="3 10">2.1.1.100</ecNumber>
    </recommendedName>
</protein>
<feature type="transmembrane region" description="Helical" evidence="10">
    <location>
        <begin position="87"/>
        <end position="111"/>
    </location>
</feature>
<feature type="transmembrane region" description="Helical" evidence="10">
    <location>
        <begin position="47"/>
        <end position="67"/>
    </location>
</feature>
<dbReference type="EMBL" id="KV784354">
    <property type="protein sequence ID" value="OEU21212.1"/>
    <property type="molecule type" value="Genomic_DNA"/>
</dbReference>
<dbReference type="PROSITE" id="PS51564">
    <property type="entry name" value="SAM_ICMT"/>
    <property type="match status" value="1"/>
</dbReference>
<comment type="catalytic activity">
    <reaction evidence="10">
        <text>[protein]-C-terminal S-[(2E,6E)-farnesyl]-L-cysteine + S-adenosyl-L-methionine = [protein]-C-terminal S-[(2E,6E)-farnesyl]-L-cysteine methyl ester + S-adenosyl-L-homocysteine</text>
        <dbReference type="Rhea" id="RHEA:21672"/>
        <dbReference type="Rhea" id="RHEA-COMP:12125"/>
        <dbReference type="Rhea" id="RHEA-COMP:12126"/>
        <dbReference type="ChEBI" id="CHEBI:57856"/>
        <dbReference type="ChEBI" id="CHEBI:59789"/>
        <dbReference type="ChEBI" id="CHEBI:90510"/>
        <dbReference type="ChEBI" id="CHEBI:90511"/>
        <dbReference type="EC" id="2.1.1.100"/>
    </reaction>
</comment>
<evidence type="ECO:0000256" key="9">
    <source>
        <dbReference type="ARBA" id="ARBA00023136"/>
    </source>
</evidence>
<evidence type="ECO:0000313" key="11">
    <source>
        <dbReference type="EMBL" id="OEU21212.1"/>
    </source>
</evidence>
<feature type="transmembrane region" description="Helical" evidence="10">
    <location>
        <begin position="6"/>
        <end position="26"/>
    </location>
</feature>
<keyword evidence="6 10" id="KW-0949">S-adenosyl-L-methionine</keyword>